<organism evidence="12">
    <name type="scientific">uncultured Propionibacteriaceae bacterium</name>
    <dbReference type="NCBI Taxonomy" id="257457"/>
    <lineage>
        <taxon>Bacteria</taxon>
        <taxon>Bacillati</taxon>
        <taxon>Actinomycetota</taxon>
        <taxon>Actinomycetes</taxon>
        <taxon>Propionibacteriales</taxon>
        <taxon>Propionibacteriaceae</taxon>
        <taxon>environmental samples</taxon>
    </lineage>
</organism>
<comment type="function">
    <text evidence="1 10">Part of cytochrome c oxidase, its function is unknown.</text>
</comment>
<gene>
    <name evidence="12" type="ORF">AVDCRST_MAG75-955</name>
</gene>
<dbReference type="AlphaFoldDB" id="A0A6J4N925"/>
<keyword evidence="8 10" id="KW-0472">Membrane</keyword>
<keyword evidence="7 11" id="KW-1133">Transmembrane helix</keyword>
<keyword evidence="12" id="KW-0560">Oxidoreductase</keyword>
<dbReference type="EMBL" id="CADCUO010000063">
    <property type="protein sequence ID" value="CAA9381022.1"/>
    <property type="molecule type" value="Genomic_DNA"/>
</dbReference>
<dbReference type="GO" id="GO:0022900">
    <property type="term" value="P:electron transport chain"/>
    <property type="evidence" value="ECO:0007669"/>
    <property type="project" value="InterPro"/>
</dbReference>
<evidence type="ECO:0000256" key="9">
    <source>
        <dbReference type="ARBA" id="ARBA00047816"/>
    </source>
</evidence>
<comment type="subcellular location">
    <subcellularLocation>
        <location evidence="2">Cell membrane</location>
        <topology evidence="2">Multi-pass membrane protein</topology>
    </subcellularLocation>
</comment>
<dbReference type="GO" id="GO:0005886">
    <property type="term" value="C:plasma membrane"/>
    <property type="evidence" value="ECO:0007669"/>
    <property type="project" value="UniProtKB-SubCell"/>
</dbReference>
<accession>A0A6J4N925</accession>
<dbReference type="Pfam" id="PF12270">
    <property type="entry name" value="Cyt_c_ox_IV"/>
    <property type="match status" value="1"/>
</dbReference>
<evidence type="ECO:0000256" key="6">
    <source>
        <dbReference type="ARBA" id="ARBA00022967"/>
    </source>
</evidence>
<evidence type="ECO:0000256" key="3">
    <source>
        <dbReference type="ARBA" id="ARBA00006870"/>
    </source>
</evidence>
<dbReference type="EC" id="7.1.1.9" evidence="10"/>
<dbReference type="GO" id="GO:0016491">
    <property type="term" value="F:oxidoreductase activity"/>
    <property type="evidence" value="ECO:0007669"/>
    <property type="project" value="UniProtKB-KW"/>
</dbReference>
<evidence type="ECO:0000256" key="10">
    <source>
        <dbReference type="PIRNR" id="PIRNR017385"/>
    </source>
</evidence>
<comment type="subunit">
    <text evidence="10">Associates with subunits I, II and III to form cytochrome c oxidase.</text>
</comment>
<reference evidence="12" key="1">
    <citation type="submission" date="2020-02" db="EMBL/GenBank/DDBJ databases">
        <authorList>
            <person name="Meier V. D."/>
        </authorList>
    </citation>
    <scope>NUCLEOTIDE SEQUENCE</scope>
    <source>
        <strain evidence="12">AVDCRST_MAG75</strain>
    </source>
</reference>
<evidence type="ECO:0000256" key="1">
    <source>
        <dbReference type="ARBA" id="ARBA00002536"/>
    </source>
</evidence>
<proteinExistence type="inferred from homology"/>
<evidence type="ECO:0000256" key="8">
    <source>
        <dbReference type="ARBA" id="ARBA00023136"/>
    </source>
</evidence>
<feature type="transmembrane region" description="Helical" evidence="11">
    <location>
        <begin position="31"/>
        <end position="54"/>
    </location>
</feature>
<evidence type="ECO:0000256" key="4">
    <source>
        <dbReference type="ARBA" id="ARBA00022475"/>
    </source>
</evidence>
<dbReference type="InterPro" id="IPR021050">
    <property type="entry name" value="Cyt_c_oxidase_su4_actinobac"/>
</dbReference>
<feature type="transmembrane region" description="Helical" evidence="11">
    <location>
        <begin position="103"/>
        <end position="125"/>
    </location>
</feature>
<evidence type="ECO:0000313" key="12">
    <source>
        <dbReference type="EMBL" id="CAA9381022.1"/>
    </source>
</evidence>
<comment type="catalytic activity">
    <reaction evidence="9 10">
        <text>4 Fe(II)-[cytochrome c] + O2 + 8 H(+)(in) = 4 Fe(III)-[cytochrome c] + 2 H2O + 4 H(+)(out)</text>
        <dbReference type="Rhea" id="RHEA:11436"/>
        <dbReference type="Rhea" id="RHEA-COMP:10350"/>
        <dbReference type="Rhea" id="RHEA-COMP:14399"/>
        <dbReference type="ChEBI" id="CHEBI:15377"/>
        <dbReference type="ChEBI" id="CHEBI:15378"/>
        <dbReference type="ChEBI" id="CHEBI:15379"/>
        <dbReference type="ChEBI" id="CHEBI:29033"/>
        <dbReference type="ChEBI" id="CHEBI:29034"/>
        <dbReference type="EC" id="7.1.1.9"/>
    </reaction>
</comment>
<dbReference type="GO" id="GO:0004129">
    <property type="term" value="F:cytochrome-c oxidase activity"/>
    <property type="evidence" value="ECO:0007669"/>
    <property type="project" value="UniProtKB-EC"/>
</dbReference>
<protein>
    <recommendedName>
        <fullName evidence="10">Cytochrome c oxidase polypeptide 4</fullName>
        <ecNumber evidence="10">7.1.1.9</ecNumber>
    </recommendedName>
    <alternativeName>
        <fullName evidence="10">Cytochrome aa3 subunit 4</fullName>
    </alternativeName>
    <alternativeName>
        <fullName evidence="10">Cytochrome c oxidase polypeptide IV</fullName>
    </alternativeName>
</protein>
<evidence type="ECO:0000256" key="11">
    <source>
        <dbReference type="SAM" id="Phobius"/>
    </source>
</evidence>
<sequence length="131" mass="14503">MKAEAWMFGALAIFFLVVTPIYWLLSKDPTGTAALILAFFLVLMISGYLALIARRIDPRPEDKKNGEIAEGAGELGFFPPHSIWPLFVALTLCLIGLSPVFGWWLALLGFGLGTVTATGWIYEFYRGEHAH</sequence>
<feature type="transmembrane region" description="Helical" evidence="11">
    <location>
        <begin position="5"/>
        <end position="25"/>
    </location>
</feature>
<dbReference type="PIRSF" id="PIRSF017385">
    <property type="entry name" value="CtaF"/>
    <property type="match status" value="1"/>
</dbReference>
<keyword evidence="4 10" id="KW-1003">Cell membrane</keyword>
<comment type="similarity">
    <text evidence="3 10">Belongs to the cytochrome c oxidase bacterial subunit CtaF family.</text>
</comment>
<feature type="transmembrane region" description="Helical" evidence="11">
    <location>
        <begin position="75"/>
        <end position="97"/>
    </location>
</feature>
<evidence type="ECO:0000256" key="5">
    <source>
        <dbReference type="ARBA" id="ARBA00022692"/>
    </source>
</evidence>
<evidence type="ECO:0000256" key="7">
    <source>
        <dbReference type="ARBA" id="ARBA00022989"/>
    </source>
</evidence>
<name>A0A6J4N925_9ACTN</name>
<keyword evidence="5 11" id="KW-0812">Transmembrane</keyword>
<keyword evidence="6 10" id="KW-1278">Translocase</keyword>
<evidence type="ECO:0000256" key="2">
    <source>
        <dbReference type="ARBA" id="ARBA00004651"/>
    </source>
</evidence>